<evidence type="ECO:0000313" key="3">
    <source>
        <dbReference type="EMBL" id="SEQ62734.1"/>
    </source>
</evidence>
<dbReference type="GO" id="GO:0016787">
    <property type="term" value="F:hydrolase activity"/>
    <property type="evidence" value="ECO:0007669"/>
    <property type="project" value="UniProtKB-KW"/>
</dbReference>
<keyword evidence="3" id="KW-0378">Hydrolase</keyword>
<dbReference type="EMBL" id="FOFA01000004">
    <property type="protein sequence ID" value="SEQ62734.1"/>
    <property type="molecule type" value="Genomic_DNA"/>
</dbReference>
<feature type="region of interest" description="Disordered" evidence="1">
    <location>
        <begin position="101"/>
        <end position="128"/>
    </location>
</feature>
<evidence type="ECO:0000256" key="1">
    <source>
        <dbReference type="SAM" id="MobiDB-lite"/>
    </source>
</evidence>
<reference evidence="4" key="1">
    <citation type="submission" date="2016-10" db="EMBL/GenBank/DDBJ databases">
        <authorList>
            <person name="Varghese N."/>
            <person name="Submissions S."/>
        </authorList>
    </citation>
    <scope>NUCLEOTIDE SEQUENCE [LARGE SCALE GENOMIC DNA]</scope>
    <source>
        <strain evidence="4">CGMCC 4.6856</strain>
    </source>
</reference>
<accession>A0A1H9HK75</accession>
<feature type="domain" description="AB hydrolase-1" evidence="2">
    <location>
        <begin position="6"/>
        <end position="220"/>
    </location>
</feature>
<sequence>MAVLTFVLLHGAGGTGASWGLVRPRLEAAGHRVLAPDLPNHPGATFGDQADAVVALARDADPLVLVAQSMGAYAAVLAAERLAPAHLVLLNAMVPAPGESAGDWWDTTGQPEARRAAERTAGRDPDAPFDPEAVFLHDVPPAARRFLEGDGSPADSLFEAPPPFPAWPDVPTTVVSTSGDRLFPLAFQQRVARERLGLDPVVLPGGHLAALSQPDAVADVLLRLA</sequence>
<dbReference type="Pfam" id="PF12697">
    <property type="entry name" value="Abhydrolase_6"/>
    <property type="match status" value="1"/>
</dbReference>
<dbReference type="PANTHER" id="PTHR37017">
    <property type="entry name" value="AB HYDROLASE-1 DOMAIN-CONTAINING PROTEIN-RELATED"/>
    <property type="match status" value="1"/>
</dbReference>
<proteinExistence type="predicted"/>
<keyword evidence="4" id="KW-1185">Reference proteome</keyword>
<dbReference type="InterPro" id="IPR052897">
    <property type="entry name" value="Sec-Metab_Biosynth_Hydrolase"/>
</dbReference>
<dbReference type="Gene3D" id="3.40.50.1820">
    <property type="entry name" value="alpha/beta hydrolase"/>
    <property type="match status" value="1"/>
</dbReference>
<dbReference type="InterPro" id="IPR029058">
    <property type="entry name" value="AB_hydrolase_fold"/>
</dbReference>
<dbReference type="SUPFAM" id="SSF53474">
    <property type="entry name" value="alpha/beta-Hydrolases"/>
    <property type="match status" value="1"/>
</dbReference>
<feature type="compositionally biased region" description="Basic and acidic residues" evidence="1">
    <location>
        <begin position="112"/>
        <end position="126"/>
    </location>
</feature>
<protein>
    <submittedName>
        <fullName evidence="3">Lysophospholipase, alpha-beta hydrolase superfamily</fullName>
    </submittedName>
</protein>
<dbReference type="PANTHER" id="PTHR37017:SF11">
    <property type="entry name" value="ESTERASE_LIPASE_THIOESTERASE DOMAIN-CONTAINING PROTEIN"/>
    <property type="match status" value="1"/>
</dbReference>
<dbReference type="InterPro" id="IPR000073">
    <property type="entry name" value="AB_hydrolase_1"/>
</dbReference>
<gene>
    <name evidence="3" type="ORF">SAMN05421756_104290</name>
</gene>
<dbReference type="AlphaFoldDB" id="A0A1H9HK75"/>
<dbReference type="Proteomes" id="UP000198504">
    <property type="component" value="Unassembled WGS sequence"/>
</dbReference>
<dbReference type="OrthoDB" id="9773549at2"/>
<evidence type="ECO:0000313" key="4">
    <source>
        <dbReference type="Proteomes" id="UP000198504"/>
    </source>
</evidence>
<dbReference type="RefSeq" id="WP_091180465.1">
    <property type="nucleotide sequence ID" value="NZ_FOFA01000004.1"/>
</dbReference>
<evidence type="ECO:0000259" key="2">
    <source>
        <dbReference type="Pfam" id="PF12697"/>
    </source>
</evidence>
<dbReference type="STRING" id="1036181.SAMN05421756_104290"/>
<name>A0A1H9HK75_9ACTN</name>
<organism evidence="3 4">
    <name type="scientific">Microlunatus flavus</name>
    <dbReference type="NCBI Taxonomy" id="1036181"/>
    <lineage>
        <taxon>Bacteria</taxon>
        <taxon>Bacillati</taxon>
        <taxon>Actinomycetota</taxon>
        <taxon>Actinomycetes</taxon>
        <taxon>Propionibacteriales</taxon>
        <taxon>Propionibacteriaceae</taxon>
        <taxon>Microlunatus</taxon>
    </lineage>
</organism>